<dbReference type="InterPro" id="IPR017475">
    <property type="entry name" value="EPS_sugar_tfrase"/>
</dbReference>
<dbReference type="KEGG" id="ndk:I601_3811"/>
<keyword evidence="10" id="KW-1185">Reference proteome</keyword>
<protein>
    <submittedName>
        <fullName evidence="9">UDP-N-acetylgalactosamine-undecaprenyl-phosphate N-acetylgalactosaminephosphotransferase</fullName>
        <ecNumber evidence="9">2.7.8.40</ecNumber>
    </submittedName>
</protein>
<evidence type="ECO:0000256" key="6">
    <source>
        <dbReference type="ARBA" id="ARBA00023136"/>
    </source>
</evidence>
<evidence type="ECO:0000256" key="3">
    <source>
        <dbReference type="ARBA" id="ARBA00022679"/>
    </source>
</evidence>
<dbReference type="PANTHER" id="PTHR30576">
    <property type="entry name" value="COLANIC BIOSYNTHESIS UDP-GLUCOSE LIPID CARRIER TRANSFERASE"/>
    <property type="match status" value="1"/>
</dbReference>
<dbReference type="Pfam" id="PF13727">
    <property type="entry name" value="CoA_binding_3"/>
    <property type="match status" value="1"/>
</dbReference>
<evidence type="ECO:0000256" key="7">
    <source>
        <dbReference type="SAM" id="Phobius"/>
    </source>
</evidence>
<proteinExistence type="inferred from homology"/>
<keyword evidence="6 7" id="KW-0472">Membrane</keyword>
<dbReference type="NCBIfam" id="TIGR03025">
    <property type="entry name" value="EPS_sugtrans"/>
    <property type="match status" value="1"/>
</dbReference>
<feature type="transmembrane region" description="Helical" evidence="7">
    <location>
        <begin position="52"/>
        <end position="72"/>
    </location>
</feature>
<gene>
    <name evidence="9" type="primary">wecA_1</name>
    <name evidence="9" type="ORF">I601_3811</name>
</gene>
<evidence type="ECO:0000256" key="2">
    <source>
        <dbReference type="ARBA" id="ARBA00006464"/>
    </source>
</evidence>
<sequence length="488" mass="53032">MGGGGTCLGGYESLQQSIHARSGLSGIGPILVVSDLAAVLATGFWIDRGLWPVALGSAALALALVARSLGLYQSRLVLSVLEDLPALLVAITTGGLLVLGLGLEPSAPRGDALVRAGTFTAALAVVLVGARAVGYALLRAGRRRGALMHRVLIVGTDGMGIRLARALQSDPATGLSPVGFVDDDADPRTLPAPLLGDLRSLPRVMRDLNIHDVVFAWGARTDDQTIALVRHCQEQQYQVFVIPRFFEVMGLDRARRVEVVSDVSLVRLRRWAVRPGSMFVKRAIDIAASAAALLVLAPLLAGTALAVRREVGSPIIFRQTRVGRGGRTFELLKFRSMAASREQGDTTWNIDTSDRLGSVGRFIRRTGIDELPQLWNILRGDMSLVGPRPERPHFVEQFSEDTPGYRHRHRMRTGLTGWAQVNDLRGDTAIDDRARADNYYITNWSLWGDVKIVMRTVRTVARREPRKQGELMDLVVEAGTPPDSARAG</sequence>
<dbReference type="Pfam" id="PF02397">
    <property type="entry name" value="Bac_transf"/>
    <property type="match status" value="1"/>
</dbReference>
<dbReference type="Gene3D" id="3.40.50.720">
    <property type="entry name" value="NAD(P)-binding Rossmann-like Domain"/>
    <property type="match status" value="1"/>
</dbReference>
<accession>A0A1A9GRF8</accession>
<feature type="transmembrane region" description="Helical" evidence="7">
    <location>
        <begin position="24"/>
        <end position="46"/>
    </location>
</feature>
<evidence type="ECO:0000256" key="4">
    <source>
        <dbReference type="ARBA" id="ARBA00022692"/>
    </source>
</evidence>
<dbReference type="EC" id="2.7.8.40" evidence="9"/>
<dbReference type="GO" id="GO:0016780">
    <property type="term" value="F:phosphotransferase activity, for other substituted phosphate groups"/>
    <property type="evidence" value="ECO:0007669"/>
    <property type="project" value="TreeGrafter"/>
</dbReference>
<feature type="transmembrane region" description="Helical" evidence="7">
    <location>
        <begin position="115"/>
        <end position="138"/>
    </location>
</feature>
<feature type="transmembrane region" description="Helical" evidence="7">
    <location>
        <begin position="284"/>
        <end position="307"/>
    </location>
</feature>
<evidence type="ECO:0000256" key="1">
    <source>
        <dbReference type="ARBA" id="ARBA00004141"/>
    </source>
</evidence>
<keyword evidence="4 7" id="KW-0812">Transmembrane</keyword>
<keyword evidence="3 9" id="KW-0808">Transferase</keyword>
<dbReference type="PATRIC" id="fig|1300347.3.peg.3818"/>
<organism evidence="9 10">
    <name type="scientific">Nocardioides dokdonensis FR1436</name>
    <dbReference type="NCBI Taxonomy" id="1300347"/>
    <lineage>
        <taxon>Bacteria</taxon>
        <taxon>Bacillati</taxon>
        <taxon>Actinomycetota</taxon>
        <taxon>Actinomycetes</taxon>
        <taxon>Propionibacteriales</taxon>
        <taxon>Nocardioidaceae</taxon>
        <taxon>Nocardioides</taxon>
    </lineage>
</organism>
<reference evidence="9 10" key="1">
    <citation type="submission" date="2016-03" db="EMBL/GenBank/DDBJ databases">
        <title>Complete genome sequence of a soil Actinobacterium, Nocardioides dokdonensis FR1436.</title>
        <authorList>
            <person name="Kwon S.-K."/>
            <person name="Kim K."/>
            <person name="Kim J.F."/>
        </authorList>
    </citation>
    <scope>NUCLEOTIDE SEQUENCE [LARGE SCALE GENOMIC DNA]</scope>
    <source>
        <strain evidence="9 10">FR1436</strain>
    </source>
</reference>
<evidence type="ECO:0000313" key="10">
    <source>
        <dbReference type="Proteomes" id="UP000077868"/>
    </source>
</evidence>
<dbReference type="STRING" id="1300347.I601_3811"/>
<dbReference type="PANTHER" id="PTHR30576:SF0">
    <property type="entry name" value="UNDECAPRENYL-PHOSPHATE N-ACETYLGALACTOSAMINYL 1-PHOSPHATE TRANSFERASE-RELATED"/>
    <property type="match status" value="1"/>
</dbReference>
<dbReference type="EMBL" id="CP015079">
    <property type="protein sequence ID" value="ANH40210.1"/>
    <property type="molecule type" value="Genomic_DNA"/>
</dbReference>
<feature type="domain" description="Bacterial sugar transferase" evidence="8">
    <location>
        <begin position="281"/>
        <end position="461"/>
    </location>
</feature>
<dbReference type="GO" id="GO:0016020">
    <property type="term" value="C:membrane"/>
    <property type="evidence" value="ECO:0007669"/>
    <property type="project" value="UniProtKB-SubCell"/>
</dbReference>
<evidence type="ECO:0000313" key="9">
    <source>
        <dbReference type="EMBL" id="ANH40210.1"/>
    </source>
</evidence>
<keyword evidence="5 7" id="KW-1133">Transmembrane helix</keyword>
<name>A0A1A9GRF8_9ACTN</name>
<feature type="transmembrane region" description="Helical" evidence="7">
    <location>
        <begin position="84"/>
        <end position="103"/>
    </location>
</feature>
<comment type="subcellular location">
    <subcellularLocation>
        <location evidence="1">Membrane</location>
        <topology evidence="1">Multi-pass membrane protein</topology>
    </subcellularLocation>
</comment>
<dbReference type="InterPro" id="IPR003362">
    <property type="entry name" value="Bact_transf"/>
</dbReference>
<dbReference type="AlphaFoldDB" id="A0A1A9GRF8"/>
<dbReference type="Proteomes" id="UP000077868">
    <property type="component" value="Chromosome"/>
</dbReference>
<evidence type="ECO:0000256" key="5">
    <source>
        <dbReference type="ARBA" id="ARBA00022989"/>
    </source>
</evidence>
<evidence type="ECO:0000259" key="8">
    <source>
        <dbReference type="Pfam" id="PF02397"/>
    </source>
</evidence>
<comment type="similarity">
    <text evidence="2">Belongs to the bacterial sugar transferase family.</text>
</comment>